<feature type="transmembrane region" description="Helical" evidence="2">
    <location>
        <begin position="236"/>
        <end position="266"/>
    </location>
</feature>
<feature type="transmembrane region" description="Helical" evidence="2">
    <location>
        <begin position="99"/>
        <end position="121"/>
    </location>
</feature>
<evidence type="ECO:0000313" key="3">
    <source>
        <dbReference type="EMBL" id="MDD1007185.1"/>
    </source>
</evidence>
<accession>A0A9X4H9E2</accession>
<feature type="transmembrane region" description="Helical" evidence="2">
    <location>
        <begin position="150"/>
        <end position="172"/>
    </location>
</feature>
<reference evidence="3 4" key="1">
    <citation type="submission" date="2022-05" db="EMBL/GenBank/DDBJ databases">
        <title>Novel Pseudomonas spp. Isolated from a Rainbow Trout Aquaculture Facility.</title>
        <authorList>
            <person name="Testerman T."/>
            <person name="Graf J."/>
        </authorList>
    </citation>
    <scope>NUCLEOTIDE SEQUENCE [LARGE SCALE GENOMIC DNA]</scope>
    <source>
        <strain evidence="3 4">ID1042</strain>
    </source>
</reference>
<evidence type="ECO:0000256" key="2">
    <source>
        <dbReference type="SAM" id="Phobius"/>
    </source>
</evidence>
<sequence>MFNDSNWQLIVQYLAYIFLMPPLVILVMDRLVQSLVRSVFPFYAVTGVLGTPIHELGHVLACWMFGLKITQIRLYSPDAATGRLGYVAFTYRPSSTVHAVGLVVQGVAPIFMAFLLFEFLFPLNPAVAPWGDSGFDGSVFLEGVVGAWTLVYGNLCAGGMGAVWSMSALIIAMHCIPSWADIRLALRGGVVLLVIALAASFLFKVDFASQLPTVLRNGLAHAQGMADAMSMRALEWVIYAVTMVTTLAVAGVFVMLVLPSLVVIVLRRLRYGGAVPSHPVAELDRAGGSDPVAGFGVLVSPDDGVEGKNRTMNSGATKNGKRMGGPPADQNGIGEASES</sequence>
<dbReference type="RefSeq" id="WP_103403706.1">
    <property type="nucleotide sequence ID" value="NZ_JAMDHA010000005.1"/>
</dbReference>
<feature type="transmembrane region" description="Helical" evidence="2">
    <location>
        <begin position="184"/>
        <end position="203"/>
    </location>
</feature>
<keyword evidence="2" id="KW-0812">Transmembrane</keyword>
<keyword evidence="2" id="KW-0472">Membrane</keyword>
<dbReference type="Proteomes" id="UP001148185">
    <property type="component" value="Unassembled WGS sequence"/>
</dbReference>
<evidence type="ECO:0000313" key="4">
    <source>
        <dbReference type="Proteomes" id="UP001148185"/>
    </source>
</evidence>
<gene>
    <name evidence="3" type="ORF">M5G27_06790</name>
</gene>
<name>A0A9X4H9E2_9PSED</name>
<dbReference type="AlphaFoldDB" id="A0A9X4H9E2"/>
<keyword evidence="2" id="KW-1133">Transmembrane helix</keyword>
<dbReference type="EMBL" id="JAMDHA010000005">
    <property type="protein sequence ID" value="MDD1007185.1"/>
    <property type="molecule type" value="Genomic_DNA"/>
</dbReference>
<comment type="caution">
    <text evidence="3">The sequence shown here is derived from an EMBL/GenBank/DDBJ whole genome shotgun (WGS) entry which is preliminary data.</text>
</comment>
<organism evidence="3 4">
    <name type="scientific">Pseudomonas shahriarae</name>
    <dbReference type="NCBI Taxonomy" id="2745512"/>
    <lineage>
        <taxon>Bacteria</taxon>
        <taxon>Pseudomonadati</taxon>
        <taxon>Pseudomonadota</taxon>
        <taxon>Gammaproteobacteria</taxon>
        <taxon>Pseudomonadales</taxon>
        <taxon>Pseudomonadaceae</taxon>
        <taxon>Pseudomonas</taxon>
    </lineage>
</organism>
<feature type="transmembrane region" description="Helical" evidence="2">
    <location>
        <begin position="6"/>
        <end position="28"/>
    </location>
</feature>
<keyword evidence="4" id="KW-1185">Reference proteome</keyword>
<evidence type="ECO:0000256" key="1">
    <source>
        <dbReference type="SAM" id="MobiDB-lite"/>
    </source>
</evidence>
<feature type="region of interest" description="Disordered" evidence="1">
    <location>
        <begin position="300"/>
        <end position="339"/>
    </location>
</feature>
<protein>
    <submittedName>
        <fullName evidence="3">M50 family metallopeptidase</fullName>
    </submittedName>
</protein>
<proteinExistence type="predicted"/>